<dbReference type="RefSeq" id="WP_101811827.1">
    <property type="nucleotide sequence ID" value="NZ_PKGI01000028.1"/>
</dbReference>
<comment type="caution">
    <text evidence="1">The sequence shown here is derived from an EMBL/GenBank/DDBJ whole genome shotgun (WGS) entry which is preliminary data.</text>
</comment>
<sequence>MSKEKIIILGTEYPNLSTAYQILKANYDIPYTYNSFWRKYHSGEINSEADLTSIKKRRRKEIVILGKKYSSIVKAYTDLNSKYNLPYDIATFYRLCNEVALEDIKEEDLINPNVINFNSREVVILGNKYENIKSAYYHLSTKYTLPYTYQTFLNRYRSDKLNSLEELLEYH</sequence>
<accession>A0A2I2AB02</accession>
<proteinExistence type="predicted"/>
<gene>
    <name evidence="1" type="ORF">CYR79_05795</name>
</gene>
<organism evidence="1 2">
    <name type="scientific">Ligilactobacillus agilis</name>
    <dbReference type="NCBI Taxonomy" id="1601"/>
    <lineage>
        <taxon>Bacteria</taxon>
        <taxon>Bacillati</taxon>
        <taxon>Bacillota</taxon>
        <taxon>Bacilli</taxon>
        <taxon>Lactobacillales</taxon>
        <taxon>Lactobacillaceae</taxon>
        <taxon>Ligilactobacillus</taxon>
    </lineage>
</organism>
<dbReference type="Proteomes" id="UP000234579">
    <property type="component" value="Unassembled WGS sequence"/>
</dbReference>
<evidence type="ECO:0000313" key="2">
    <source>
        <dbReference type="Proteomes" id="UP000234579"/>
    </source>
</evidence>
<name>A0A2I2AB02_9LACO</name>
<dbReference type="EMBL" id="PKGI01000028">
    <property type="protein sequence ID" value="PLA76538.1"/>
    <property type="molecule type" value="Genomic_DNA"/>
</dbReference>
<protein>
    <submittedName>
        <fullName evidence="1">Uncharacterized protein</fullName>
    </submittedName>
</protein>
<dbReference type="AlphaFoldDB" id="A0A2I2AB02"/>
<reference evidence="2" key="1">
    <citation type="submission" date="2017-12" db="EMBL/GenBank/DDBJ databases">
        <authorList>
            <person name="Christensen H."/>
        </authorList>
    </citation>
    <scope>NUCLEOTIDE SEQUENCE [LARGE SCALE GENOMIC DNA]</scope>
    <source>
        <strain evidence="2">268A</strain>
    </source>
</reference>
<evidence type="ECO:0000313" key="1">
    <source>
        <dbReference type="EMBL" id="PLA76538.1"/>
    </source>
</evidence>